<sequence>MPPDPVFGELSPGERFWYNHRDWLKDCGYLLRPRFQEGWTPNPSIERVEARKREEYQTWGNPVVMDATVIADGSCVMMKRIILEASRLSQELDIATWFSAEPQRSDAANHCVPILRVLADPKEPEWAIVVMPLLRKYGKPRFDTIGEAIDFFRQIFQGVQFMHKHNIAHRDCTSLNIMMDGTSLYREPFHPIKQDRKRDFSGKVRPSLTRTQHPVKYYLTDFGLSRRYKPEERPPLERTARGGDKSAPEMVLRACDPFPTDVYYLGNLIKTEFLEGDKWTSQKLGFEFMRPLVTEMTQHDPSNRPTMDEVVQRFDDLVHSLSSWKLRSRVVKRADSSLFGFYYGITHWLRRISFIFRGVPPIPVPSQ</sequence>
<dbReference type="OrthoDB" id="5987198at2759"/>
<dbReference type="SUPFAM" id="SSF56112">
    <property type="entry name" value="Protein kinase-like (PK-like)"/>
    <property type="match status" value="1"/>
</dbReference>
<dbReference type="GO" id="GO:0005634">
    <property type="term" value="C:nucleus"/>
    <property type="evidence" value="ECO:0007669"/>
    <property type="project" value="TreeGrafter"/>
</dbReference>
<feature type="domain" description="Protein kinase" evidence="5">
    <location>
        <begin position="1"/>
        <end position="322"/>
    </location>
</feature>
<evidence type="ECO:0000256" key="1">
    <source>
        <dbReference type="ARBA" id="ARBA00022679"/>
    </source>
</evidence>
<organism evidence="6 7">
    <name type="scientific">Mycena sanguinolenta</name>
    <dbReference type="NCBI Taxonomy" id="230812"/>
    <lineage>
        <taxon>Eukaryota</taxon>
        <taxon>Fungi</taxon>
        <taxon>Dikarya</taxon>
        <taxon>Basidiomycota</taxon>
        <taxon>Agaricomycotina</taxon>
        <taxon>Agaricomycetes</taxon>
        <taxon>Agaricomycetidae</taxon>
        <taxon>Agaricales</taxon>
        <taxon>Marasmiineae</taxon>
        <taxon>Mycenaceae</taxon>
        <taxon>Mycena</taxon>
    </lineage>
</organism>
<evidence type="ECO:0000256" key="4">
    <source>
        <dbReference type="ARBA" id="ARBA00022840"/>
    </source>
</evidence>
<gene>
    <name evidence="6" type="ORF">MSAN_01051900</name>
</gene>
<accession>A0A8H6YTA8</accession>
<dbReference type="SMART" id="SM00220">
    <property type="entry name" value="S_TKc"/>
    <property type="match status" value="1"/>
</dbReference>
<dbReference type="PANTHER" id="PTHR11042">
    <property type="entry name" value="EUKARYOTIC TRANSLATION INITIATION FACTOR 2-ALPHA KINASE EIF2-ALPHA KINASE -RELATED"/>
    <property type="match status" value="1"/>
</dbReference>
<comment type="caution">
    <text evidence="6">The sequence shown here is derived from an EMBL/GenBank/DDBJ whole genome shotgun (WGS) entry which is preliminary data.</text>
</comment>
<evidence type="ECO:0000313" key="7">
    <source>
        <dbReference type="Proteomes" id="UP000623467"/>
    </source>
</evidence>
<dbReference type="PROSITE" id="PS50011">
    <property type="entry name" value="PROTEIN_KINASE_DOM"/>
    <property type="match status" value="1"/>
</dbReference>
<keyword evidence="1" id="KW-0808">Transferase</keyword>
<evidence type="ECO:0000259" key="5">
    <source>
        <dbReference type="PROSITE" id="PS50011"/>
    </source>
</evidence>
<evidence type="ECO:0000313" key="6">
    <source>
        <dbReference type="EMBL" id="KAF7363936.1"/>
    </source>
</evidence>
<dbReference type="GO" id="GO:0005737">
    <property type="term" value="C:cytoplasm"/>
    <property type="evidence" value="ECO:0007669"/>
    <property type="project" value="TreeGrafter"/>
</dbReference>
<keyword evidence="7" id="KW-1185">Reference proteome</keyword>
<proteinExistence type="predicted"/>
<name>A0A8H6YTA8_9AGAR</name>
<protein>
    <submittedName>
        <fullName evidence="6">Protein kinase domain-containing protein</fullName>
    </submittedName>
</protein>
<keyword evidence="3 6" id="KW-0418">Kinase</keyword>
<dbReference type="Gene3D" id="1.10.510.10">
    <property type="entry name" value="Transferase(Phosphotransferase) domain 1"/>
    <property type="match status" value="1"/>
</dbReference>
<dbReference type="Pfam" id="PF00069">
    <property type="entry name" value="Pkinase"/>
    <property type="match status" value="1"/>
</dbReference>
<dbReference type="AlphaFoldDB" id="A0A8H6YTA8"/>
<evidence type="ECO:0000256" key="2">
    <source>
        <dbReference type="ARBA" id="ARBA00022741"/>
    </source>
</evidence>
<evidence type="ECO:0000256" key="3">
    <source>
        <dbReference type="ARBA" id="ARBA00022777"/>
    </source>
</evidence>
<dbReference type="PANTHER" id="PTHR11042:SF190">
    <property type="entry name" value="MITOSIS INHIBITOR PROTEIN KINASE MIK1"/>
    <property type="match status" value="1"/>
</dbReference>
<dbReference type="Proteomes" id="UP000623467">
    <property type="component" value="Unassembled WGS sequence"/>
</dbReference>
<dbReference type="InterPro" id="IPR050339">
    <property type="entry name" value="CC_SR_Kinase"/>
</dbReference>
<dbReference type="GO" id="GO:0005524">
    <property type="term" value="F:ATP binding"/>
    <property type="evidence" value="ECO:0007669"/>
    <property type="project" value="UniProtKB-KW"/>
</dbReference>
<dbReference type="EMBL" id="JACAZH010000007">
    <property type="protein sequence ID" value="KAF7363936.1"/>
    <property type="molecule type" value="Genomic_DNA"/>
</dbReference>
<keyword evidence="2" id="KW-0547">Nucleotide-binding</keyword>
<keyword evidence="4" id="KW-0067">ATP-binding</keyword>
<reference evidence="6" key="1">
    <citation type="submission" date="2020-05" db="EMBL/GenBank/DDBJ databases">
        <title>Mycena genomes resolve the evolution of fungal bioluminescence.</title>
        <authorList>
            <person name="Tsai I.J."/>
        </authorList>
    </citation>
    <scope>NUCLEOTIDE SEQUENCE</scope>
    <source>
        <strain evidence="6">160909Yilan</strain>
    </source>
</reference>
<dbReference type="InterPro" id="IPR011009">
    <property type="entry name" value="Kinase-like_dom_sf"/>
</dbReference>
<dbReference type="GO" id="GO:0004672">
    <property type="term" value="F:protein kinase activity"/>
    <property type="evidence" value="ECO:0007669"/>
    <property type="project" value="InterPro"/>
</dbReference>
<dbReference type="InterPro" id="IPR000719">
    <property type="entry name" value="Prot_kinase_dom"/>
</dbReference>